<dbReference type="GO" id="GO:0016887">
    <property type="term" value="F:ATP hydrolysis activity"/>
    <property type="evidence" value="ECO:0007669"/>
    <property type="project" value="TreeGrafter"/>
</dbReference>
<accession>A0A1F7GYS8</accession>
<dbReference type="Pfam" id="PF05157">
    <property type="entry name" value="MshEN"/>
    <property type="match status" value="1"/>
</dbReference>
<dbReference type="InterPro" id="IPR027417">
    <property type="entry name" value="P-loop_NTPase"/>
</dbReference>
<dbReference type="PROSITE" id="PS00662">
    <property type="entry name" value="T2SP_E"/>
    <property type="match status" value="1"/>
</dbReference>
<dbReference type="EMBL" id="MFZM01000013">
    <property type="protein sequence ID" value="OGK24003.1"/>
    <property type="molecule type" value="Genomic_DNA"/>
</dbReference>
<protein>
    <recommendedName>
        <fullName evidence="4">Bacterial type II secretion system protein E domain-containing protein</fullName>
    </recommendedName>
</protein>
<gene>
    <name evidence="5" type="ORF">A3C24_02845</name>
</gene>
<feature type="domain" description="Bacterial type II secretion system protein E" evidence="4">
    <location>
        <begin position="368"/>
        <end position="382"/>
    </location>
</feature>
<evidence type="ECO:0000256" key="2">
    <source>
        <dbReference type="ARBA" id="ARBA00022741"/>
    </source>
</evidence>
<dbReference type="GO" id="GO:0005524">
    <property type="term" value="F:ATP binding"/>
    <property type="evidence" value="ECO:0007669"/>
    <property type="project" value="UniProtKB-KW"/>
</dbReference>
<evidence type="ECO:0000256" key="3">
    <source>
        <dbReference type="ARBA" id="ARBA00022840"/>
    </source>
</evidence>
<dbReference type="GO" id="GO:0005886">
    <property type="term" value="C:plasma membrane"/>
    <property type="evidence" value="ECO:0007669"/>
    <property type="project" value="TreeGrafter"/>
</dbReference>
<proteinExistence type="inferred from homology"/>
<evidence type="ECO:0000313" key="5">
    <source>
        <dbReference type="EMBL" id="OGK24003.1"/>
    </source>
</evidence>
<organism evidence="5 6">
    <name type="scientific">Candidatus Roizmanbacteria bacterium RIFCSPHIGHO2_02_FULL_37_24</name>
    <dbReference type="NCBI Taxonomy" id="1802037"/>
    <lineage>
        <taxon>Bacteria</taxon>
        <taxon>Candidatus Roizmaniibacteriota</taxon>
    </lineage>
</organism>
<dbReference type="Pfam" id="PF00437">
    <property type="entry name" value="T2SSE"/>
    <property type="match status" value="1"/>
</dbReference>
<dbReference type="Proteomes" id="UP000177159">
    <property type="component" value="Unassembled WGS sequence"/>
</dbReference>
<evidence type="ECO:0000313" key="6">
    <source>
        <dbReference type="Proteomes" id="UP000177159"/>
    </source>
</evidence>
<dbReference type="FunFam" id="3.40.50.300:FF:000398">
    <property type="entry name" value="Type IV pilus assembly ATPase PilB"/>
    <property type="match status" value="1"/>
</dbReference>
<evidence type="ECO:0000256" key="1">
    <source>
        <dbReference type="ARBA" id="ARBA00006611"/>
    </source>
</evidence>
<dbReference type="SUPFAM" id="SSF160246">
    <property type="entry name" value="EspE N-terminal domain-like"/>
    <property type="match status" value="1"/>
</dbReference>
<dbReference type="AlphaFoldDB" id="A0A1F7GYS8"/>
<comment type="caution">
    <text evidence="5">The sequence shown here is derived from an EMBL/GenBank/DDBJ whole genome shotgun (WGS) entry which is preliminary data.</text>
</comment>
<keyword evidence="3" id="KW-0067">ATP-binding</keyword>
<comment type="similarity">
    <text evidence="1">Belongs to the GSP E family.</text>
</comment>
<dbReference type="Gene3D" id="3.30.450.90">
    <property type="match status" value="1"/>
</dbReference>
<keyword evidence="2" id="KW-0547">Nucleotide-binding</keyword>
<dbReference type="InterPro" id="IPR001482">
    <property type="entry name" value="T2SS/T4SS_dom"/>
</dbReference>
<sequence>MAINEASLVKLIEESGHISPSDVKQAQKTARHLNCSIADVLLGKNLLSEANLGQLLSKYYDVDFVDLKKTIIPLQMLNLIPESLATARTVITFDRNHATDSVSLAMLDPTDFELIELVRKTIGVGTSIVPYVATESGIKEGLKRYKNPKHEESKQNSQELISEDRSAVTIIEELLEQSVRLDVSDIHIEPLAAQVLVRFRVDGVLQDNVFLPIRMHASLVARIKILSELKLDEHRHPQDGNFSFQTKRGDKISLRVSTIPTVYGEKVVLRLLKDSLTTFNLEELGLLQEDHETVEKVLRKSHGMFLVTGPTGSGKTTSLYTYLGLLNSPDVNIITVEDPVENRIRRVNQIQVNTQVGLTFAQGLRSILRQDPDIIMVGEIRDGETAKISVNAAMTGHLVFSSVHANTAAGVIPRMIDLGIEPFLLASTLNMIVAQRLVRLLCQHCIEKVPPSSLLQQRLDTIDLSAQKRKKIVNNYRSKGCVECNFTGYRGRTGIFELIVVDEDIRKLINNKATSSDIWKTASKKHSKSMLDDGLLKVNKKLTSLEEVLRVISE</sequence>
<evidence type="ECO:0000259" key="4">
    <source>
        <dbReference type="PROSITE" id="PS00662"/>
    </source>
</evidence>
<dbReference type="SUPFAM" id="SSF52540">
    <property type="entry name" value="P-loop containing nucleoside triphosphate hydrolases"/>
    <property type="match status" value="1"/>
</dbReference>
<dbReference type="PANTHER" id="PTHR30258:SF1">
    <property type="entry name" value="PROTEIN TRANSPORT PROTEIN HOFB HOMOLOG"/>
    <property type="match status" value="1"/>
</dbReference>
<dbReference type="CDD" id="cd01129">
    <property type="entry name" value="PulE-GspE-like"/>
    <property type="match status" value="1"/>
</dbReference>
<reference evidence="5 6" key="1">
    <citation type="journal article" date="2016" name="Nat. Commun.">
        <title>Thousands of microbial genomes shed light on interconnected biogeochemical processes in an aquifer system.</title>
        <authorList>
            <person name="Anantharaman K."/>
            <person name="Brown C.T."/>
            <person name="Hug L.A."/>
            <person name="Sharon I."/>
            <person name="Castelle C.J."/>
            <person name="Probst A.J."/>
            <person name="Thomas B.C."/>
            <person name="Singh A."/>
            <person name="Wilkins M.J."/>
            <person name="Karaoz U."/>
            <person name="Brodie E.L."/>
            <person name="Williams K.H."/>
            <person name="Hubbard S.S."/>
            <person name="Banfield J.F."/>
        </authorList>
    </citation>
    <scope>NUCLEOTIDE SEQUENCE [LARGE SCALE GENOMIC DNA]</scope>
</reference>
<dbReference type="InterPro" id="IPR007831">
    <property type="entry name" value="T2SS_GspE_N"/>
</dbReference>
<dbReference type="InterPro" id="IPR037257">
    <property type="entry name" value="T2SS_E_N_sf"/>
</dbReference>
<dbReference type="Gene3D" id="3.30.300.160">
    <property type="entry name" value="Type II secretion system, protein E, N-terminal domain"/>
    <property type="match status" value="1"/>
</dbReference>
<name>A0A1F7GYS8_9BACT</name>
<dbReference type="PANTHER" id="PTHR30258">
    <property type="entry name" value="TYPE II SECRETION SYSTEM PROTEIN GSPE-RELATED"/>
    <property type="match status" value="1"/>
</dbReference>
<dbReference type="Gene3D" id="3.40.50.300">
    <property type="entry name" value="P-loop containing nucleotide triphosphate hydrolases"/>
    <property type="match status" value="1"/>
</dbReference>